<sequence>MHRSELTLNLSLVSRNVELLMKKLDGAELWAVVKANAYGHGAIPVARAALEVGASALCVATLNEGLSLRNVMPGERIIVMGPLSPHDIAIAREAKLECVAHTDEMVELLAAQVDFHLKINTGLNRWGIESPPVTSNGRLVGVMSQFATDGDPDITSRQLAAFLDVSANSTGAVRHIANSCAAWLFPETQLDAVRSGCTLVGFPPTPDVDFGIRPTLRWTSYLAQVRRVSPGETIGYEGSYRVPKNTIMGLIPVGYADGFNVNLVGTHVLVGDARAQVVSVYMDAMCVILDRKLPTGTPVTLVGDGITFADHAKNAAIDSWEISAGLVDDARRTLRRIVD</sequence>
<dbReference type="PANTHER" id="PTHR30511:SF0">
    <property type="entry name" value="ALANINE RACEMASE, CATABOLIC-RELATED"/>
    <property type="match status" value="1"/>
</dbReference>
<feature type="domain" description="Alanine racemase C-terminal" evidence="6">
    <location>
        <begin position="215"/>
        <end position="335"/>
    </location>
</feature>
<dbReference type="EMBL" id="CP108140">
    <property type="protein sequence ID" value="WTP87036.1"/>
    <property type="molecule type" value="Genomic_DNA"/>
</dbReference>
<dbReference type="Gene3D" id="2.40.37.10">
    <property type="entry name" value="Lyase, Ornithine Decarboxylase, Chain A, domain 1"/>
    <property type="match status" value="1"/>
</dbReference>
<keyword evidence="3 7" id="KW-0413">Isomerase</keyword>
<dbReference type="GO" id="GO:0030170">
    <property type="term" value="F:pyridoxal phosphate binding"/>
    <property type="evidence" value="ECO:0007669"/>
    <property type="project" value="TreeGrafter"/>
</dbReference>
<dbReference type="InterPro" id="IPR009006">
    <property type="entry name" value="Ala_racemase/Decarboxylase_C"/>
</dbReference>
<evidence type="ECO:0000259" key="6">
    <source>
        <dbReference type="SMART" id="SM01005"/>
    </source>
</evidence>
<feature type="modified residue" description="N6-(pyridoxal phosphate)lysine" evidence="4">
    <location>
        <position position="34"/>
    </location>
</feature>
<proteinExistence type="predicted"/>
<dbReference type="PANTHER" id="PTHR30511">
    <property type="entry name" value="ALANINE RACEMASE"/>
    <property type="match status" value="1"/>
</dbReference>
<evidence type="ECO:0000256" key="5">
    <source>
        <dbReference type="PIRSR" id="PIRSR600821-52"/>
    </source>
</evidence>
<organism evidence="7">
    <name type="scientific">Streptomyces sp. NBC_00180</name>
    <dbReference type="NCBI Taxonomy" id="2903632"/>
    <lineage>
        <taxon>Bacteria</taxon>
        <taxon>Bacillati</taxon>
        <taxon>Actinomycetota</taxon>
        <taxon>Actinomycetes</taxon>
        <taxon>Kitasatosporales</taxon>
        <taxon>Streptomycetaceae</taxon>
        <taxon>Streptomyces</taxon>
    </lineage>
</organism>
<dbReference type="InterPro" id="IPR001608">
    <property type="entry name" value="Ala_racemase_N"/>
</dbReference>
<dbReference type="InterPro" id="IPR000821">
    <property type="entry name" value="Ala_racemase"/>
</dbReference>
<evidence type="ECO:0000313" key="7">
    <source>
        <dbReference type="EMBL" id="WTP87036.1"/>
    </source>
</evidence>
<reference evidence="7" key="1">
    <citation type="submission" date="2022-10" db="EMBL/GenBank/DDBJ databases">
        <title>The complete genomes of actinobacterial strains from the NBC collection.</title>
        <authorList>
            <person name="Joergensen T.S."/>
            <person name="Alvarez Arevalo M."/>
            <person name="Sterndorff E.B."/>
            <person name="Faurdal D."/>
            <person name="Vuksanovic O."/>
            <person name="Mourched A.-S."/>
            <person name="Charusanti P."/>
            <person name="Shaw S."/>
            <person name="Blin K."/>
            <person name="Weber T."/>
        </authorList>
    </citation>
    <scope>NUCLEOTIDE SEQUENCE</scope>
    <source>
        <strain evidence="7">NBC 00180</strain>
    </source>
</reference>
<comment type="cofactor">
    <cofactor evidence="1 4">
        <name>pyridoxal 5'-phosphate</name>
        <dbReference type="ChEBI" id="CHEBI:597326"/>
    </cofactor>
</comment>
<feature type="binding site" evidence="5">
    <location>
        <position position="125"/>
    </location>
    <ligand>
        <name>substrate</name>
    </ligand>
</feature>
<dbReference type="NCBIfam" id="TIGR00492">
    <property type="entry name" value="alr"/>
    <property type="match status" value="1"/>
</dbReference>
<feature type="binding site" evidence="5">
    <location>
        <position position="282"/>
    </location>
    <ligand>
        <name>substrate</name>
    </ligand>
</feature>
<dbReference type="PROSITE" id="PS00395">
    <property type="entry name" value="ALANINE_RACEMASE"/>
    <property type="match status" value="1"/>
</dbReference>
<accession>A0AAU1HZE3</accession>
<dbReference type="SUPFAM" id="SSF50621">
    <property type="entry name" value="Alanine racemase C-terminal domain-like"/>
    <property type="match status" value="1"/>
</dbReference>
<dbReference type="EC" id="5.1.1.1" evidence="7"/>
<evidence type="ECO:0000256" key="3">
    <source>
        <dbReference type="ARBA" id="ARBA00023235"/>
    </source>
</evidence>
<dbReference type="Pfam" id="PF00842">
    <property type="entry name" value="Ala_racemase_C"/>
    <property type="match status" value="1"/>
</dbReference>
<dbReference type="Pfam" id="PF01168">
    <property type="entry name" value="Ala_racemase_N"/>
    <property type="match status" value="1"/>
</dbReference>
<dbReference type="InterPro" id="IPR020622">
    <property type="entry name" value="Ala_racemase_pyridoxalP-BS"/>
</dbReference>
<name>A0AAU1HZE3_9ACTN</name>
<dbReference type="CDD" id="cd00430">
    <property type="entry name" value="PLPDE_III_AR"/>
    <property type="match status" value="1"/>
</dbReference>
<dbReference type="SUPFAM" id="SSF51419">
    <property type="entry name" value="PLP-binding barrel"/>
    <property type="match status" value="1"/>
</dbReference>
<keyword evidence="2 4" id="KW-0663">Pyridoxal phosphate</keyword>
<dbReference type="GO" id="GO:0005829">
    <property type="term" value="C:cytosol"/>
    <property type="evidence" value="ECO:0007669"/>
    <property type="project" value="TreeGrafter"/>
</dbReference>
<dbReference type="Gene3D" id="3.20.20.10">
    <property type="entry name" value="Alanine racemase"/>
    <property type="match status" value="1"/>
</dbReference>
<evidence type="ECO:0000256" key="4">
    <source>
        <dbReference type="PIRSR" id="PIRSR600821-50"/>
    </source>
</evidence>
<dbReference type="GO" id="GO:0008784">
    <property type="term" value="F:alanine racemase activity"/>
    <property type="evidence" value="ECO:0007669"/>
    <property type="project" value="UniProtKB-EC"/>
</dbReference>
<gene>
    <name evidence="7" type="primary">alr</name>
    <name evidence="7" type="ORF">OG477_17380</name>
</gene>
<dbReference type="InterPro" id="IPR011079">
    <property type="entry name" value="Ala_racemase_C"/>
</dbReference>
<evidence type="ECO:0000256" key="2">
    <source>
        <dbReference type="ARBA" id="ARBA00022898"/>
    </source>
</evidence>
<dbReference type="GO" id="GO:0030632">
    <property type="term" value="P:D-alanine biosynthetic process"/>
    <property type="evidence" value="ECO:0007669"/>
    <property type="project" value="TreeGrafter"/>
</dbReference>
<dbReference type="InterPro" id="IPR029066">
    <property type="entry name" value="PLP-binding_barrel"/>
</dbReference>
<dbReference type="AlphaFoldDB" id="A0AAU1HZE3"/>
<protein>
    <submittedName>
        <fullName evidence="7">Alanine racemase</fullName>
        <ecNumber evidence="7">5.1.1.1</ecNumber>
    </submittedName>
</protein>
<dbReference type="SMART" id="SM01005">
    <property type="entry name" value="Ala_racemase_C"/>
    <property type="match status" value="1"/>
</dbReference>
<dbReference type="PRINTS" id="PR00992">
    <property type="entry name" value="ALARACEMASE"/>
</dbReference>
<evidence type="ECO:0000256" key="1">
    <source>
        <dbReference type="ARBA" id="ARBA00001933"/>
    </source>
</evidence>